<proteinExistence type="predicted"/>
<keyword evidence="3" id="KW-1185">Reference proteome</keyword>
<dbReference type="RefSeq" id="WP_048919335.1">
    <property type="nucleotide sequence ID" value="NZ_CP010777.1"/>
</dbReference>
<dbReference type="Gene3D" id="1.25.40.10">
    <property type="entry name" value="Tetratricopeptide repeat domain"/>
    <property type="match status" value="1"/>
</dbReference>
<dbReference type="OrthoDB" id="843617at2"/>
<keyword evidence="1" id="KW-0732">Signal</keyword>
<evidence type="ECO:0000256" key="1">
    <source>
        <dbReference type="SAM" id="SignalP"/>
    </source>
</evidence>
<dbReference type="PATRIC" id="fig|1379910.4.peg.262"/>
<evidence type="ECO:0000313" key="2">
    <source>
        <dbReference type="EMBL" id="AKQ44579.1"/>
    </source>
</evidence>
<dbReference type="KEGG" id="ruf:TH63_01280"/>
<organism evidence="2 3">
    <name type="scientific">Rufibacter radiotolerans</name>
    <dbReference type="NCBI Taxonomy" id="1379910"/>
    <lineage>
        <taxon>Bacteria</taxon>
        <taxon>Pseudomonadati</taxon>
        <taxon>Bacteroidota</taxon>
        <taxon>Cytophagia</taxon>
        <taxon>Cytophagales</taxon>
        <taxon>Hymenobacteraceae</taxon>
        <taxon>Rufibacter</taxon>
    </lineage>
</organism>
<dbReference type="SUPFAM" id="SSF48452">
    <property type="entry name" value="TPR-like"/>
    <property type="match status" value="2"/>
</dbReference>
<dbReference type="EMBL" id="CP010777">
    <property type="protein sequence ID" value="AKQ44579.1"/>
    <property type="molecule type" value="Genomic_DNA"/>
</dbReference>
<sequence>MKAHLLPFFLVSLLLWSSQAGAQSKVLYEQNRPESITLSSFENADLGAMAADLGRTNTHRSGNLLLPVEFEQQEKISREGDLLVITAGIRNVRVREQMLYLDFDFSDALTPTVLSAKVQLLGKEDKVLQTFEVSGKTIGQDGSAVLVQTSVRDTSAFTGFKLRVVEKKLAFSSENRSAVQQRIAQVKRYYDTDARLAQLSRDLQTINPNDIDHLGQQIDRFKEMEHTLGRLLDNRLDRELDLNRHDPIQLRRRGSDLTNRFQERRLALDQMWARLPEIFYTRGLEMAMNGNARAGREFFERSLQANPAFAPSHLQLARLDFKEGYLKEAGQRTRELLNRMPVDPETHRYGQELALDIQNAYVRQGEQLNNQGKYRQALEQFEQARDFCRGISSLRCRPELWDEGIAFAKSGIYDNLLRDGRQALNQKNLTQAEKLAKEAQQYARNNKTAIDSDAAATTLLRDVQQQVYGNHMADGRRALQGSQFKAALQSFEQGKSLASDFSLMVQPDAENLLRQAARPVLLEMIAQGQLQANANQLPQARTLAGQITNLQIRYGLINDKLLDGKFRDLSKGIFSQECANAQAAYDQHFQRSLQYSQERKYAQAAAELDKALASAKENGGCAISSATAEVELTRIDAPAHYQELLQKASNHIGQNNMPEAVKVYQEAGRHFEAREVSRFGLGHAPLLAYALGHENKAFVAEVAKHAAASGDATGAIDLVKRLVSLKYSRYNLNQLQEQIGEQLAIKDAQTNPKANYKAQAEAYTGGSKDLKKLRKAYEKKFKKLT</sequence>
<reference evidence="2 3" key="1">
    <citation type="submission" date="2015-01" db="EMBL/GenBank/DDBJ databases">
        <title>Rufibacter sp./DG31D/ whole genome sequencing.</title>
        <authorList>
            <person name="Kim M.K."/>
            <person name="Srinivasan S."/>
            <person name="Lee J.-J."/>
        </authorList>
    </citation>
    <scope>NUCLEOTIDE SEQUENCE [LARGE SCALE GENOMIC DNA]</scope>
    <source>
        <strain evidence="2 3">DG31D</strain>
    </source>
</reference>
<feature type="chain" id="PRO_5005210905" evidence="1">
    <location>
        <begin position="23"/>
        <end position="785"/>
    </location>
</feature>
<dbReference type="AlphaFoldDB" id="A0A0H4VLF0"/>
<dbReference type="Proteomes" id="UP000036458">
    <property type="component" value="Chromosome"/>
</dbReference>
<accession>A0A0H4VLF0</accession>
<gene>
    <name evidence="2" type="ORF">TH63_01280</name>
</gene>
<dbReference type="SMART" id="SM00028">
    <property type="entry name" value="TPR"/>
    <property type="match status" value="4"/>
</dbReference>
<protein>
    <submittedName>
        <fullName evidence="2">Uncharacterized protein</fullName>
    </submittedName>
</protein>
<dbReference type="InterPro" id="IPR011990">
    <property type="entry name" value="TPR-like_helical_dom_sf"/>
</dbReference>
<dbReference type="InterPro" id="IPR019734">
    <property type="entry name" value="TPR_rpt"/>
</dbReference>
<feature type="signal peptide" evidence="1">
    <location>
        <begin position="1"/>
        <end position="22"/>
    </location>
</feature>
<name>A0A0H4VLF0_9BACT</name>
<evidence type="ECO:0000313" key="3">
    <source>
        <dbReference type="Proteomes" id="UP000036458"/>
    </source>
</evidence>